<dbReference type="OrthoDB" id="128799at2"/>
<dbReference type="InterPro" id="IPR001375">
    <property type="entry name" value="Peptidase_S9_cat"/>
</dbReference>
<organism evidence="4 5">
    <name type="scientific">Candidatus Viadribacter manganicus</name>
    <dbReference type="NCBI Taxonomy" id="1759059"/>
    <lineage>
        <taxon>Bacteria</taxon>
        <taxon>Pseudomonadati</taxon>
        <taxon>Pseudomonadota</taxon>
        <taxon>Alphaproteobacteria</taxon>
        <taxon>Hyphomonadales</taxon>
        <taxon>Hyphomonadaceae</taxon>
        <taxon>Candidatus Viadribacter</taxon>
    </lineage>
</organism>
<dbReference type="AlphaFoldDB" id="A0A1B1AEE1"/>
<dbReference type="SUPFAM" id="SSF53474">
    <property type="entry name" value="alpha/beta-Hydrolases"/>
    <property type="match status" value="1"/>
</dbReference>
<keyword evidence="2" id="KW-0732">Signal</keyword>
<dbReference type="Pfam" id="PF00326">
    <property type="entry name" value="Peptidase_S9"/>
    <property type="match status" value="1"/>
</dbReference>
<gene>
    <name evidence="4" type="ORF">ATE48_02810</name>
</gene>
<proteinExistence type="predicted"/>
<dbReference type="InterPro" id="IPR011042">
    <property type="entry name" value="6-blade_b-propeller_TolB-like"/>
</dbReference>
<feature type="chain" id="PRO_5008518656" description="Peptidase S9 prolyl oligopeptidase catalytic domain-containing protein" evidence="2">
    <location>
        <begin position="21"/>
        <end position="666"/>
    </location>
</feature>
<dbReference type="GO" id="GO:0004252">
    <property type="term" value="F:serine-type endopeptidase activity"/>
    <property type="evidence" value="ECO:0007669"/>
    <property type="project" value="TreeGrafter"/>
</dbReference>
<sequence length="666" mass="72880">MVRILMAALAAFLMASPVSAQQAPSAAEFASAGSMSDAQISPDGNYVAAIQNVEDGEALVIINWRTRQAQAIQVARRDRSLFLEGVAWKNDNRLLFWVRQRIQEVSTGLGTRQREDAGETDVTRIYGVNRDGSNLTQLFENSRLALETLSVSLIDPLEGDPENVLMGTWGSAGFTLYRVNVNSGRTSAVEDAAWETVDMLVNRDGRAIMRIDALPYGSGYRYYRRPGAGGRWTVAHEVRRGQGSQNRDFSPFAAGPGPSQVYVAARAAGEEFQAIYLYDTSTGELGAPIFSQPDTDAAVIGINPADNSMIYACAETQRYQCRATDPRMQRHFAGLTRYFDNRADFSLSSVSANGQSWLITADGPSVPTTYYVYDVAGASMTPIGQRFPNLPRASLADSRVVNYTSRDGVALWGYLTTPSGEGPFATVIWPHGGPQARDSYGFDRVVQFLVSRGYAVFQPNFRGSEGSGRSFAQAGFRQWGGVMQNDITDGVQHLITSGVAAQDRICIAGISYGGYAALAGAALTPDLYKCAISIAGVSDLPELLETSRSDAGRRSALYAYDQERVGDPSENRDQLIAASPRRQVDQITIPILLVHGEEDTVTLASQSERMHEALQRAGKNSRYIQVDGHVYHPWNGWTTRNVRELLVEMETFLNQHIGEGRQARTP</sequence>
<keyword evidence="5" id="KW-1185">Reference proteome</keyword>
<evidence type="ECO:0000313" key="5">
    <source>
        <dbReference type="Proteomes" id="UP000092498"/>
    </source>
</evidence>
<name>A0A1B1AEE1_9PROT</name>
<dbReference type="PANTHER" id="PTHR42776:SF27">
    <property type="entry name" value="DIPEPTIDYL PEPTIDASE FAMILY MEMBER 6"/>
    <property type="match status" value="1"/>
</dbReference>
<reference evidence="4 5" key="1">
    <citation type="submission" date="2015-11" db="EMBL/GenBank/DDBJ databases">
        <title>Whole-Genome Sequence of Candidatus Oderbacter manganicum from the National Park Lower Oder Valley, Germany.</title>
        <authorList>
            <person name="Braun B."/>
            <person name="Liere K."/>
            <person name="Szewzyk U."/>
        </authorList>
    </citation>
    <scope>NUCLEOTIDE SEQUENCE [LARGE SCALE GENOMIC DNA]</scope>
    <source>
        <strain evidence="4 5">OTSz_A_272</strain>
    </source>
</reference>
<dbReference type="InParanoid" id="A0A1B1AEE1"/>
<evidence type="ECO:0000256" key="1">
    <source>
        <dbReference type="ARBA" id="ARBA00022801"/>
    </source>
</evidence>
<accession>A0A1B1AEE1</accession>
<dbReference type="KEGG" id="cbot:ATE48_02810"/>
<evidence type="ECO:0000313" key="4">
    <source>
        <dbReference type="EMBL" id="ANP44930.1"/>
    </source>
</evidence>
<keyword evidence="1" id="KW-0378">Hydrolase</keyword>
<dbReference type="STRING" id="1759059.ATE48_02810"/>
<dbReference type="Gene3D" id="2.120.10.30">
    <property type="entry name" value="TolB, C-terminal domain"/>
    <property type="match status" value="1"/>
</dbReference>
<evidence type="ECO:0000259" key="3">
    <source>
        <dbReference type="Pfam" id="PF00326"/>
    </source>
</evidence>
<dbReference type="RefSeq" id="WP_066767597.1">
    <property type="nucleotide sequence ID" value="NZ_CP013244.1"/>
</dbReference>
<dbReference type="Proteomes" id="UP000092498">
    <property type="component" value="Chromosome"/>
</dbReference>
<dbReference type="Gene3D" id="3.40.50.1820">
    <property type="entry name" value="alpha/beta hydrolase"/>
    <property type="match status" value="1"/>
</dbReference>
<dbReference type="GO" id="GO:0006508">
    <property type="term" value="P:proteolysis"/>
    <property type="evidence" value="ECO:0007669"/>
    <property type="project" value="InterPro"/>
</dbReference>
<dbReference type="EMBL" id="CP013244">
    <property type="protein sequence ID" value="ANP44930.1"/>
    <property type="molecule type" value="Genomic_DNA"/>
</dbReference>
<feature type="signal peptide" evidence="2">
    <location>
        <begin position="1"/>
        <end position="20"/>
    </location>
</feature>
<dbReference type="PANTHER" id="PTHR42776">
    <property type="entry name" value="SERINE PEPTIDASE S9 FAMILY MEMBER"/>
    <property type="match status" value="1"/>
</dbReference>
<protein>
    <recommendedName>
        <fullName evidence="3">Peptidase S9 prolyl oligopeptidase catalytic domain-containing protein</fullName>
    </recommendedName>
</protein>
<dbReference type="SUPFAM" id="SSF82171">
    <property type="entry name" value="DPP6 N-terminal domain-like"/>
    <property type="match status" value="1"/>
</dbReference>
<feature type="domain" description="Peptidase S9 prolyl oligopeptidase catalytic" evidence="3">
    <location>
        <begin position="442"/>
        <end position="658"/>
    </location>
</feature>
<evidence type="ECO:0000256" key="2">
    <source>
        <dbReference type="SAM" id="SignalP"/>
    </source>
</evidence>
<dbReference type="InterPro" id="IPR029058">
    <property type="entry name" value="AB_hydrolase_fold"/>
</dbReference>